<dbReference type="Gene3D" id="2.30.30.190">
    <property type="entry name" value="CAP Gly-rich-like domain"/>
    <property type="match status" value="1"/>
</dbReference>
<comment type="subcellular location">
    <subcellularLocation>
        <location evidence="1">Cytoplasm</location>
    </subcellularLocation>
</comment>
<gene>
    <name evidence="8" type="primary">LOC109472263</name>
</gene>
<dbReference type="GO" id="GO:0007023">
    <property type="term" value="P:post-chaperonin tubulin folding pathway"/>
    <property type="evidence" value="ECO:0007669"/>
    <property type="project" value="InterPro"/>
</dbReference>
<dbReference type="GO" id="GO:0035371">
    <property type="term" value="C:microtubule plus-end"/>
    <property type="evidence" value="ECO:0007669"/>
    <property type="project" value="TreeGrafter"/>
</dbReference>
<keyword evidence="3" id="KW-0143">Chaperone</keyword>
<evidence type="ECO:0000256" key="1">
    <source>
        <dbReference type="ARBA" id="ARBA00004496"/>
    </source>
</evidence>
<dbReference type="Gene3D" id="3.10.20.90">
    <property type="entry name" value="Phosphatidylinositol 3-kinase Catalytic Subunit, Chain A, domain 1"/>
    <property type="match status" value="1"/>
</dbReference>
<evidence type="ECO:0000259" key="6">
    <source>
        <dbReference type="PROSITE" id="PS50245"/>
    </source>
</evidence>
<dbReference type="RefSeq" id="XP_019627478.1">
    <property type="nucleotide sequence ID" value="XM_019771919.1"/>
</dbReference>
<proteinExistence type="inferred from homology"/>
<dbReference type="GO" id="GO:0005938">
    <property type="term" value="C:cell cortex"/>
    <property type="evidence" value="ECO:0007669"/>
    <property type="project" value="TreeGrafter"/>
</dbReference>
<dbReference type="GO" id="GO:0005634">
    <property type="term" value="C:nucleus"/>
    <property type="evidence" value="ECO:0007669"/>
    <property type="project" value="TreeGrafter"/>
</dbReference>
<reference evidence="8" key="1">
    <citation type="submission" date="2025-08" db="UniProtKB">
        <authorList>
            <consortium name="RefSeq"/>
        </authorList>
    </citation>
    <scope>IDENTIFICATION</scope>
    <source>
        <tissue evidence="8">Gonad</tissue>
    </source>
</reference>
<dbReference type="SMART" id="SM01052">
    <property type="entry name" value="CAP_GLY"/>
    <property type="match status" value="1"/>
</dbReference>
<evidence type="ECO:0000313" key="7">
    <source>
        <dbReference type="Proteomes" id="UP000515135"/>
    </source>
</evidence>
<evidence type="ECO:0000256" key="4">
    <source>
        <dbReference type="ARBA" id="ARBA00025779"/>
    </source>
</evidence>
<organism evidence="7 8">
    <name type="scientific">Branchiostoma belcheri</name>
    <name type="common">Amphioxus</name>
    <dbReference type="NCBI Taxonomy" id="7741"/>
    <lineage>
        <taxon>Eukaryota</taxon>
        <taxon>Metazoa</taxon>
        <taxon>Chordata</taxon>
        <taxon>Cephalochordata</taxon>
        <taxon>Leptocardii</taxon>
        <taxon>Amphioxiformes</taxon>
        <taxon>Branchiostomatidae</taxon>
        <taxon>Branchiostoma</taxon>
    </lineage>
</organism>
<name>A0A6P4YSY5_BRABE</name>
<dbReference type="InterPro" id="IPR029071">
    <property type="entry name" value="Ubiquitin-like_domsf"/>
</dbReference>
<dbReference type="InterPro" id="IPR036859">
    <property type="entry name" value="CAP-Gly_dom_sf"/>
</dbReference>
<dbReference type="GO" id="GO:0005829">
    <property type="term" value="C:cytosol"/>
    <property type="evidence" value="ECO:0007669"/>
    <property type="project" value="UniProtKB-ARBA"/>
</dbReference>
<feature type="compositionally biased region" description="Basic and acidic residues" evidence="5">
    <location>
        <begin position="136"/>
        <end position="155"/>
    </location>
</feature>
<dbReference type="PANTHER" id="PTHR18916:SF85">
    <property type="entry name" value="TUBULIN-FOLDING COFACTOR B"/>
    <property type="match status" value="1"/>
</dbReference>
<dbReference type="InterPro" id="IPR045172">
    <property type="entry name" value="TBCB_Ubl"/>
</dbReference>
<dbReference type="OrthoDB" id="5295208at2759"/>
<dbReference type="InterPro" id="IPR000938">
    <property type="entry name" value="CAP-Gly_domain"/>
</dbReference>
<dbReference type="Pfam" id="PF01302">
    <property type="entry name" value="CAP_GLY"/>
    <property type="match status" value="1"/>
</dbReference>
<dbReference type="GO" id="GO:0051010">
    <property type="term" value="F:microtubule plus-end binding"/>
    <property type="evidence" value="ECO:0007669"/>
    <property type="project" value="TreeGrafter"/>
</dbReference>
<sequence length="251" mass="28264">MAEFSVVTASNVNVQISSSLSSFGSEKRFDKSLTIGALKMKLELITGCPAAHMDLQVFTKENKLVTTMDNNDALLGSYPVDDGMRIHVVNKDSSIQVGDFEDVSKVEKYEMKDEDYEKKQDSVLGWKKRNKLGRFAEKSEEEKAREEEERQRKEREEEEAAKAISVGSRCEVKTANAPTKRGEVMYVGMTDFKPGWWVGVKYDEPLGKNDGSVAGKRYFECPPKYGGFVKPVFVTVGDFPEDDFGMDDDEM</sequence>
<dbReference type="CDD" id="cd01789">
    <property type="entry name" value="Ubl_TBCB"/>
    <property type="match status" value="1"/>
</dbReference>
<dbReference type="AlphaFoldDB" id="A0A6P4YSY5"/>
<dbReference type="GO" id="GO:0031122">
    <property type="term" value="P:cytoplasmic microtubule organization"/>
    <property type="evidence" value="ECO:0007669"/>
    <property type="project" value="TreeGrafter"/>
</dbReference>
<dbReference type="GeneID" id="109472263"/>
<dbReference type="PROSITE" id="PS00845">
    <property type="entry name" value="CAP_GLY_1"/>
    <property type="match status" value="1"/>
</dbReference>
<dbReference type="Proteomes" id="UP000515135">
    <property type="component" value="Unplaced"/>
</dbReference>
<dbReference type="Pfam" id="PF14560">
    <property type="entry name" value="Ubiquitin_2"/>
    <property type="match status" value="1"/>
</dbReference>
<protein>
    <submittedName>
        <fullName evidence="8">Tubulin-folding cofactor B-like isoform X2</fullName>
    </submittedName>
</protein>
<dbReference type="GO" id="GO:0043014">
    <property type="term" value="F:alpha-tubulin binding"/>
    <property type="evidence" value="ECO:0007669"/>
    <property type="project" value="InterPro"/>
</dbReference>
<comment type="similarity">
    <text evidence="4">Belongs to the TBCB family.</text>
</comment>
<keyword evidence="2" id="KW-0963">Cytoplasm</keyword>
<evidence type="ECO:0000313" key="8">
    <source>
        <dbReference type="RefSeq" id="XP_019627478.1"/>
    </source>
</evidence>
<dbReference type="GO" id="GO:0007021">
    <property type="term" value="P:tubulin complex assembly"/>
    <property type="evidence" value="ECO:0007669"/>
    <property type="project" value="InterPro"/>
</dbReference>
<dbReference type="PROSITE" id="PS50245">
    <property type="entry name" value="CAP_GLY_2"/>
    <property type="match status" value="1"/>
</dbReference>
<evidence type="ECO:0000256" key="2">
    <source>
        <dbReference type="ARBA" id="ARBA00022490"/>
    </source>
</evidence>
<evidence type="ECO:0000256" key="5">
    <source>
        <dbReference type="SAM" id="MobiDB-lite"/>
    </source>
</evidence>
<accession>A0A6P4YSY5</accession>
<keyword evidence="7" id="KW-1185">Reference proteome</keyword>
<dbReference type="PANTHER" id="PTHR18916">
    <property type="entry name" value="DYNACTIN 1-RELATED MICROTUBULE-BINDING"/>
    <property type="match status" value="1"/>
</dbReference>
<dbReference type="FunFam" id="2.30.30.190:FF:000013">
    <property type="entry name" value="Tubulin-folding cofactor B"/>
    <property type="match status" value="1"/>
</dbReference>
<feature type="region of interest" description="Disordered" evidence="5">
    <location>
        <begin position="136"/>
        <end position="160"/>
    </location>
</feature>
<dbReference type="InterPro" id="IPR000626">
    <property type="entry name" value="Ubiquitin-like_dom"/>
</dbReference>
<dbReference type="SUPFAM" id="SSF54236">
    <property type="entry name" value="Ubiquitin-like"/>
    <property type="match status" value="1"/>
</dbReference>
<dbReference type="SUPFAM" id="SSF74924">
    <property type="entry name" value="Cap-Gly domain"/>
    <property type="match status" value="1"/>
</dbReference>
<evidence type="ECO:0000256" key="3">
    <source>
        <dbReference type="ARBA" id="ARBA00023186"/>
    </source>
</evidence>
<feature type="domain" description="CAP-Gly" evidence="6">
    <location>
        <begin position="188"/>
        <end position="230"/>
    </location>
</feature>